<evidence type="ECO:0000259" key="1">
    <source>
        <dbReference type="Pfam" id="PF00483"/>
    </source>
</evidence>
<organism evidence="2">
    <name type="scientific">freshwater metagenome</name>
    <dbReference type="NCBI Taxonomy" id="449393"/>
    <lineage>
        <taxon>unclassified sequences</taxon>
        <taxon>metagenomes</taxon>
        <taxon>ecological metagenomes</taxon>
    </lineage>
</organism>
<proteinExistence type="predicted"/>
<dbReference type="InterPro" id="IPR013446">
    <property type="entry name" value="G1P_cyt_trans-like"/>
</dbReference>
<protein>
    <submittedName>
        <fullName evidence="2">Unannotated protein</fullName>
    </submittedName>
</protein>
<feature type="domain" description="Nucleotidyl transferase" evidence="1">
    <location>
        <begin position="2"/>
        <end position="224"/>
    </location>
</feature>
<dbReference type="Gene3D" id="3.90.550.10">
    <property type="entry name" value="Spore Coat Polysaccharide Biosynthesis Protein SpsA, Chain A"/>
    <property type="match status" value="1"/>
</dbReference>
<dbReference type="SUPFAM" id="SSF53448">
    <property type="entry name" value="Nucleotide-diphospho-sugar transferases"/>
    <property type="match status" value="1"/>
</dbReference>
<accession>A0A6J7I1D8</accession>
<sequence>MKVIILAGGLGTRISEETNDKPKPMVLIDDKPILWHLMNIFGTQGFDEFVLALGYRSDVIKRWLLDLNDLSGDIKIDTLNKKVSHLDQSSELSWKVTALETGLNTQTGGRILRCMKANPGETVIATYGDGLANVSIKKLLDFHRSHGKLATVTAVRPPARFGYLDIAGDKVVNFGEKNQSDAGWINGGFFVLQPEVANYISGDFEPFESGALPKLAGEGQLMAYHHESFWQPMDTLREKQDLAKFAEQDPPPWLKL</sequence>
<name>A0A6J7I1D8_9ZZZZ</name>
<dbReference type="AlphaFoldDB" id="A0A6J7I1D8"/>
<dbReference type="InterPro" id="IPR005835">
    <property type="entry name" value="NTP_transferase_dom"/>
</dbReference>
<dbReference type="PANTHER" id="PTHR47183">
    <property type="entry name" value="GLUCOSE-1-PHOSPHATE CYTIDYLYLTRANSFERASE-RELATED"/>
    <property type="match status" value="1"/>
</dbReference>
<dbReference type="PANTHER" id="PTHR47183:SF1">
    <property type="entry name" value="GLUCOSE-1-PHOSPHATE CYTIDYLYLTRANSFERASE"/>
    <property type="match status" value="1"/>
</dbReference>
<dbReference type="EMBL" id="CAFBMS010000077">
    <property type="protein sequence ID" value="CAB4924578.1"/>
    <property type="molecule type" value="Genomic_DNA"/>
</dbReference>
<dbReference type="Pfam" id="PF00483">
    <property type="entry name" value="NTP_transferase"/>
    <property type="match status" value="1"/>
</dbReference>
<dbReference type="InterPro" id="IPR029044">
    <property type="entry name" value="Nucleotide-diphossugar_trans"/>
</dbReference>
<evidence type="ECO:0000313" key="2">
    <source>
        <dbReference type="EMBL" id="CAB4924578.1"/>
    </source>
</evidence>
<dbReference type="GO" id="GO:0047343">
    <property type="term" value="F:glucose-1-phosphate cytidylyltransferase activity"/>
    <property type="evidence" value="ECO:0007669"/>
    <property type="project" value="InterPro"/>
</dbReference>
<reference evidence="2" key="1">
    <citation type="submission" date="2020-05" db="EMBL/GenBank/DDBJ databases">
        <authorList>
            <person name="Chiriac C."/>
            <person name="Salcher M."/>
            <person name="Ghai R."/>
            <person name="Kavagutti S V."/>
        </authorList>
    </citation>
    <scope>NUCLEOTIDE SEQUENCE</scope>
</reference>
<gene>
    <name evidence="2" type="ORF">UFOPK3614_01049</name>
</gene>